<gene>
    <name evidence="2" type="ORF">J3D65DRAFT_604929</name>
</gene>
<reference evidence="2 3" key="1">
    <citation type="submission" date="2024-04" db="EMBL/GenBank/DDBJ databases">
        <title>Phyllosticta paracitricarpa is synonymous to the EU quarantine fungus P. citricarpa based on phylogenomic analyses.</title>
        <authorList>
            <consortium name="Lawrence Berkeley National Laboratory"/>
            <person name="Van ingen-buijs V.A."/>
            <person name="Van westerhoven A.C."/>
            <person name="Haridas S."/>
            <person name="Skiadas P."/>
            <person name="Martin F."/>
            <person name="Groenewald J.Z."/>
            <person name="Crous P.W."/>
            <person name="Seidl M.F."/>
        </authorList>
    </citation>
    <scope>NUCLEOTIDE SEQUENCE [LARGE SCALE GENOMIC DNA]</scope>
    <source>
        <strain evidence="2 3">CPC 17464</strain>
    </source>
</reference>
<feature type="compositionally biased region" description="Low complexity" evidence="1">
    <location>
        <begin position="109"/>
        <end position="119"/>
    </location>
</feature>
<dbReference type="EMBL" id="JBBPEH010000009">
    <property type="protein sequence ID" value="KAK7533881.1"/>
    <property type="molecule type" value="Genomic_DNA"/>
</dbReference>
<evidence type="ECO:0000256" key="1">
    <source>
        <dbReference type="SAM" id="MobiDB-lite"/>
    </source>
</evidence>
<feature type="region of interest" description="Disordered" evidence="1">
    <location>
        <begin position="95"/>
        <end position="138"/>
    </location>
</feature>
<dbReference type="GeneID" id="92031217"/>
<proteinExistence type="predicted"/>
<dbReference type="Proteomes" id="UP001360953">
    <property type="component" value="Unassembled WGS sequence"/>
</dbReference>
<accession>A0ABR1LHB9</accession>
<dbReference type="RefSeq" id="XP_066652920.1">
    <property type="nucleotide sequence ID" value="XM_066798311.1"/>
</dbReference>
<name>A0ABR1LHB9_9PEZI</name>
<organism evidence="2 3">
    <name type="scientific">Phyllosticta citribraziliensis</name>
    <dbReference type="NCBI Taxonomy" id="989973"/>
    <lineage>
        <taxon>Eukaryota</taxon>
        <taxon>Fungi</taxon>
        <taxon>Dikarya</taxon>
        <taxon>Ascomycota</taxon>
        <taxon>Pezizomycotina</taxon>
        <taxon>Dothideomycetes</taxon>
        <taxon>Dothideomycetes incertae sedis</taxon>
        <taxon>Botryosphaeriales</taxon>
        <taxon>Phyllostictaceae</taxon>
        <taxon>Phyllosticta</taxon>
    </lineage>
</organism>
<comment type="caution">
    <text evidence="2">The sequence shown here is derived from an EMBL/GenBank/DDBJ whole genome shotgun (WGS) entry which is preliminary data.</text>
</comment>
<keyword evidence="3" id="KW-1185">Reference proteome</keyword>
<evidence type="ECO:0000313" key="3">
    <source>
        <dbReference type="Proteomes" id="UP001360953"/>
    </source>
</evidence>
<evidence type="ECO:0000313" key="2">
    <source>
        <dbReference type="EMBL" id="KAK7533881.1"/>
    </source>
</evidence>
<protein>
    <submittedName>
        <fullName evidence="2">Uncharacterized protein</fullName>
    </submittedName>
</protein>
<sequence>MSANNLPPSAFISPFPPRFWICAECLVPRAIQYLSKTSGVCRYCDIGSKDTRIEHKYCIDGGHDAFRVDFFDPIGEEMDTCLTCQRLDLGPAKKRVDTGAGKELPGLHASSSTTESSAPTRRRAKAKMDAKRNSIVPC</sequence>